<dbReference type="PROSITE" id="PS00208">
    <property type="entry name" value="PLANT_GLOBIN"/>
    <property type="match status" value="1"/>
</dbReference>
<dbReference type="Proteomes" id="UP000295252">
    <property type="component" value="Chromosome IV"/>
</dbReference>
<dbReference type="InterPro" id="IPR019824">
    <property type="entry name" value="Leghaemoglobin_Fe_BS"/>
</dbReference>
<dbReference type="InterPro" id="IPR001032">
    <property type="entry name" value="Leghaemoglobin-like"/>
</dbReference>
<dbReference type="InterPro" id="IPR009050">
    <property type="entry name" value="Globin-like_sf"/>
</dbReference>
<evidence type="ECO:0000256" key="2">
    <source>
        <dbReference type="ARBA" id="ARBA00004496"/>
    </source>
</evidence>
<evidence type="ECO:0000313" key="12">
    <source>
        <dbReference type="Proteomes" id="UP000295252"/>
    </source>
</evidence>
<reference evidence="12" key="1">
    <citation type="journal article" date="2014" name="Science">
        <title>The coffee genome provides insight into the convergent evolution of caffeine biosynthesis.</title>
        <authorList>
            <person name="Denoeud F."/>
            <person name="Carretero-Paulet L."/>
            <person name="Dereeper A."/>
            <person name="Droc G."/>
            <person name="Guyot R."/>
            <person name="Pietrella M."/>
            <person name="Zheng C."/>
            <person name="Alberti A."/>
            <person name="Anthony F."/>
            <person name="Aprea G."/>
            <person name="Aury J.M."/>
            <person name="Bento P."/>
            <person name="Bernard M."/>
            <person name="Bocs S."/>
            <person name="Campa C."/>
            <person name="Cenci A."/>
            <person name="Combes M.C."/>
            <person name="Crouzillat D."/>
            <person name="Da Silva C."/>
            <person name="Daddiego L."/>
            <person name="De Bellis F."/>
            <person name="Dussert S."/>
            <person name="Garsmeur O."/>
            <person name="Gayraud T."/>
            <person name="Guignon V."/>
            <person name="Jahn K."/>
            <person name="Jamilloux V."/>
            <person name="Joet T."/>
            <person name="Labadie K."/>
            <person name="Lan T."/>
            <person name="Leclercq J."/>
            <person name="Lepelley M."/>
            <person name="Leroy T."/>
            <person name="Li L.T."/>
            <person name="Librado P."/>
            <person name="Lopez L."/>
            <person name="Munoz A."/>
            <person name="Noel B."/>
            <person name="Pallavicini A."/>
            <person name="Perrotta G."/>
            <person name="Poncet V."/>
            <person name="Pot D."/>
            <person name="Priyono X."/>
            <person name="Rigoreau M."/>
            <person name="Rouard M."/>
            <person name="Rozas J."/>
            <person name="Tranchant-Dubreuil C."/>
            <person name="VanBuren R."/>
            <person name="Zhang Q."/>
            <person name="Andrade A.C."/>
            <person name="Argout X."/>
            <person name="Bertrand B."/>
            <person name="de Kochko A."/>
            <person name="Graziosi G."/>
            <person name="Henry R.J."/>
            <person name="Jayarama X."/>
            <person name="Ming R."/>
            <person name="Nagai C."/>
            <person name="Rounsley S."/>
            <person name="Sankoff D."/>
            <person name="Giuliano G."/>
            <person name="Albert V.A."/>
            <person name="Wincker P."/>
            <person name="Lashermes P."/>
        </authorList>
    </citation>
    <scope>NUCLEOTIDE SEQUENCE [LARGE SCALE GENOMIC DNA]</scope>
    <source>
        <strain evidence="12">cv. DH200-94</strain>
    </source>
</reference>
<keyword evidence="5 9" id="KW-0349">Heme</keyword>
<evidence type="ECO:0000256" key="4">
    <source>
        <dbReference type="ARBA" id="ARBA00022490"/>
    </source>
</evidence>
<dbReference type="PROSITE" id="PS01033">
    <property type="entry name" value="GLOBIN"/>
    <property type="match status" value="1"/>
</dbReference>
<sequence>MLLSEKQEALVKESWELLKQDIPLHSFRLFTSILEKAPGAKDLFSFLRDTDEIPQNNPKLRAHAAKVFRLTCESVVQLREKGGVLIGDATLKWLGSVHLQNGVLAPHFEMVKEALLKTIEEGVGEKWSEEMENAWGEAYDHLAAAIIGEMQAEAAASSKPVP</sequence>
<dbReference type="SUPFAM" id="SSF46458">
    <property type="entry name" value="Globin-like"/>
    <property type="match status" value="1"/>
</dbReference>
<dbReference type="PRINTS" id="PR00188">
    <property type="entry name" value="PLANTGLOBIN"/>
</dbReference>
<evidence type="ECO:0000256" key="3">
    <source>
        <dbReference type="ARBA" id="ARBA00007609"/>
    </source>
</evidence>
<evidence type="ECO:0000313" key="11">
    <source>
        <dbReference type="EMBL" id="CDO99826.1"/>
    </source>
</evidence>
<dbReference type="PhylomeDB" id="A0A068TUB1"/>
<dbReference type="OrthoDB" id="436496at2759"/>
<evidence type="ECO:0000259" key="10">
    <source>
        <dbReference type="PROSITE" id="PS01033"/>
    </source>
</evidence>
<accession>A0A068TUB1</accession>
<keyword evidence="4" id="KW-0963">Cytoplasm</keyword>
<dbReference type="InterPro" id="IPR012292">
    <property type="entry name" value="Globin/Proto"/>
</dbReference>
<dbReference type="GO" id="GO:0019825">
    <property type="term" value="F:oxygen binding"/>
    <property type="evidence" value="ECO:0007669"/>
    <property type="project" value="InterPro"/>
</dbReference>
<evidence type="ECO:0000256" key="9">
    <source>
        <dbReference type="RuleBase" id="RU000625"/>
    </source>
</evidence>
<dbReference type="GO" id="GO:0020037">
    <property type="term" value="F:heme binding"/>
    <property type="evidence" value="ECO:0007669"/>
    <property type="project" value="InterPro"/>
</dbReference>
<dbReference type="GO" id="GO:0005737">
    <property type="term" value="C:cytoplasm"/>
    <property type="evidence" value="ECO:0007669"/>
    <property type="project" value="UniProtKB-SubCell"/>
</dbReference>
<dbReference type="FunCoup" id="A0A068TUB1">
    <property type="interactions" value="178"/>
</dbReference>
<dbReference type="InParanoid" id="A0A068TUB1"/>
<dbReference type="InterPro" id="IPR000971">
    <property type="entry name" value="Globin"/>
</dbReference>
<evidence type="ECO:0000256" key="6">
    <source>
        <dbReference type="ARBA" id="ARBA00022723"/>
    </source>
</evidence>
<comment type="subcellular location">
    <subcellularLocation>
        <location evidence="2">Cytoplasm</location>
    </subcellularLocation>
    <subcellularLocation>
        <location evidence="1">Nucleus</location>
    </subcellularLocation>
</comment>
<dbReference type="GO" id="GO:0046872">
    <property type="term" value="F:metal ion binding"/>
    <property type="evidence" value="ECO:0007669"/>
    <property type="project" value="UniProtKB-KW"/>
</dbReference>
<keyword evidence="6 9" id="KW-0479">Metal-binding</keyword>
<name>A0A068TUB1_COFCA</name>
<dbReference type="Pfam" id="PF00042">
    <property type="entry name" value="Globin"/>
    <property type="match status" value="1"/>
</dbReference>
<evidence type="ECO:0000256" key="1">
    <source>
        <dbReference type="ARBA" id="ARBA00004123"/>
    </source>
</evidence>
<evidence type="ECO:0000256" key="8">
    <source>
        <dbReference type="ARBA" id="ARBA00023242"/>
    </source>
</evidence>
<evidence type="ECO:0000256" key="5">
    <source>
        <dbReference type="ARBA" id="ARBA00022617"/>
    </source>
</evidence>
<feature type="domain" description="Globin" evidence="10">
    <location>
        <begin position="2"/>
        <end position="151"/>
    </location>
</feature>
<gene>
    <name evidence="11" type="ORF">GSCOC_T00029522001</name>
</gene>
<dbReference type="Gene3D" id="1.10.490.10">
    <property type="entry name" value="Globins"/>
    <property type="match status" value="1"/>
</dbReference>
<keyword evidence="8" id="KW-0539">Nucleus</keyword>
<comment type="similarity">
    <text evidence="3 9">Belongs to the plant globin family.</text>
</comment>
<keyword evidence="12" id="KW-1185">Reference proteome</keyword>
<dbReference type="CDD" id="cd08923">
    <property type="entry name" value="class1-2_nsHbs_Lbs"/>
    <property type="match status" value="1"/>
</dbReference>
<keyword evidence="7 9" id="KW-0408">Iron</keyword>
<dbReference type="PANTHER" id="PTHR22924:SF92">
    <property type="entry name" value="NON-SYMBIOTIC HEMOGLOBIN 2"/>
    <property type="match status" value="1"/>
</dbReference>
<dbReference type="PANTHER" id="PTHR22924">
    <property type="entry name" value="LEGHEMOGLOBIN-RELATED"/>
    <property type="match status" value="1"/>
</dbReference>
<proteinExistence type="inferred from homology"/>
<dbReference type="OMA" id="TAWEGAY"/>
<organism evidence="11 12">
    <name type="scientific">Coffea canephora</name>
    <name type="common">Robusta coffee</name>
    <dbReference type="NCBI Taxonomy" id="49390"/>
    <lineage>
        <taxon>Eukaryota</taxon>
        <taxon>Viridiplantae</taxon>
        <taxon>Streptophyta</taxon>
        <taxon>Embryophyta</taxon>
        <taxon>Tracheophyta</taxon>
        <taxon>Spermatophyta</taxon>
        <taxon>Magnoliopsida</taxon>
        <taxon>eudicotyledons</taxon>
        <taxon>Gunneridae</taxon>
        <taxon>Pentapetalae</taxon>
        <taxon>asterids</taxon>
        <taxon>lamiids</taxon>
        <taxon>Gentianales</taxon>
        <taxon>Rubiaceae</taxon>
        <taxon>Ixoroideae</taxon>
        <taxon>Gardenieae complex</taxon>
        <taxon>Bertiereae - Coffeeae clade</taxon>
        <taxon>Coffeeae</taxon>
        <taxon>Coffea</taxon>
    </lineage>
</organism>
<dbReference type="Gramene" id="CDO99826">
    <property type="protein sequence ID" value="CDO99826"/>
    <property type="gene ID" value="GSCOC_T00029522001"/>
</dbReference>
<dbReference type="EMBL" id="HG739088">
    <property type="protein sequence ID" value="CDO99826.1"/>
    <property type="molecule type" value="Genomic_DNA"/>
</dbReference>
<evidence type="ECO:0000256" key="7">
    <source>
        <dbReference type="ARBA" id="ARBA00023004"/>
    </source>
</evidence>
<protein>
    <recommendedName>
        <fullName evidence="10">Globin domain-containing protein</fullName>
    </recommendedName>
</protein>
<dbReference type="STRING" id="49390.A0A068TUB1"/>
<dbReference type="AlphaFoldDB" id="A0A068TUB1"/>
<dbReference type="GO" id="GO:0005634">
    <property type="term" value="C:nucleus"/>
    <property type="evidence" value="ECO:0007669"/>
    <property type="project" value="UniProtKB-SubCell"/>
</dbReference>